<dbReference type="Pfam" id="PF12697">
    <property type="entry name" value="Abhydrolase_6"/>
    <property type="match status" value="1"/>
</dbReference>
<dbReference type="InterPro" id="IPR000073">
    <property type="entry name" value="AB_hydrolase_1"/>
</dbReference>
<protein>
    <submittedName>
        <fullName evidence="2">Alpha/beta hydrolase</fullName>
    </submittedName>
</protein>
<reference evidence="2 3" key="1">
    <citation type="submission" date="2022-04" db="EMBL/GenBank/DDBJ databases">
        <title>Leucobacter sp. isolated from rhizosphere of garlic.</title>
        <authorList>
            <person name="Won M."/>
            <person name="Lee C.-M."/>
            <person name="Woen H.-Y."/>
            <person name="Kwon S.-W."/>
        </authorList>
    </citation>
    <scope>NUCLEOTIDE SEQUENCE [LARGE SCALE GENOMIC DNA]</scope>
    <source>
        <strain evidence="2 3">H21R-40</strain>
    </source>
</reference>
<name>A0ABY4FLM1_9MICO</name>
<proteinExistence type="predicted"/>
<evidence type="ECO:0000259" key="1">
    <source>
        <dbReference type="SMART" id="SM00824"/>
    </source>
</evidence>
<evidence type="ECO:0000313" key="3">
    <source>
        <dbReference type="Proteomes" id="UP000831786"/>
    </source>
</evidence>
<dbReference type="PRINTS" id="PR00111">
    <property type="entry name" value="ABHYDROLASE"/>
</dbReference>
<dbReference type="InterPro" id="IPR020802">
    <property type="entry name" value="TesA-like"/>
</dbReference>
<dbReference type="InterPro" id="IPR029058">
    <property type="entry name" value="AB_hydrolase_fold"/>
</dbReference>
<dbReference type="Proteomes" id="UP000831786">
    <property type="component" value="Chromosome"/>
</dbReference>
<keyword evidence="3" id="KW-1185">Reference proteome</keyword>
<dbReference type="EMBL" id="CP095045">
    <property type="protein sequence ID" value="UOQ57174.1"/>
    <property type="molecule type" value="Genomic_DNA"/>
</dbReference>
<organism evidence="2 3">
    <name type="scientific">Leucobacter allii</name>
    <dbReference type="NCBI Taxonomy" id="2932247"/>
    <lineage>
        <taxon>Bacteria</taxon>
        <taxon>Bacillati</taxon>
        <taxon>Actinomycetota</taxon>
        <taxon>Actinomycetes</taxon>
        <taxon>Micrococcales</taxon>
        <taxon>Microbacteriaceae</taxon>
        <taxon>Leucobacter</taxon>
    </lineage>
</organism>
<dbReference type="Gene3D" id="3.40.50.1820">
    <property type="entry name" value="alpha/beta hydrolase"/>
    <property type="match status" value="1"/>
</dbReference>
<dbReference type="RefSeq" id="WP_244727790.1">
    <property type="nucleotide sequence ID" value="NZ_CP095045.1"/>
</dbReference>
<evidence type="ECO:0000313" key="2">
    <source>
        <dbReference type="EMBL" id="UOQ57174.1"/>
    </source>
</evidence>
<keyword evidence="2" id="KW-0378">Hydrolase</keyword>
<gene>
    <name evidence="2" type="ORF">MUN78_16205</name>
</gene>
<feature type="domain" description="Thioesterase TesA-like" evidence="1">
    <location>
        <begin position="41"/>
        <end position="244"/>
    </location>
</feature>
<dbReference type="GO" id="GO:0016787">
    <property type="term" value="F:hydrolase activity"/>
    <property type="evidence" value="ECO:0007669"/>
    <property type="project" value="UniProtKB-KW"/>
</dbReference>
<dbReference type="PANTHER" id="PTHR46438">
    <property type="entry name" value="ALPHA/BETA-HYDROLASES SUPERFAMILY PROTEIN"/>
    <property type="match status" value="1"/>
</dbReference>
<dbReference type="SMART" id="SM00824">
    <property type="entry name" value="PKS_TE"/>
    <property type="match status" value="1"/>
</dbReference>
<accession>A0ABY4FLM1</accession>
<dbReference type="SUPFAM" id="SSF53474">
    <property type="entry name" value="alpha/beta-Hydrolases"/>
    <property type="match status" value="1"/>
</dbReference>
<sequence length="250" mass="27451">MESRDLSYRRGEVEMAYTESPGPAGRAFVLVHGIGMGRVVFAGVGDVLAERGRVLALDLPGFGDSPEPGSAHSIELTAEVVAGFIAETASGPVVLVGHSMGTQIVAEVARRRPELVERLVLIAPTVNRHERRAILQALRMLQDLTGEGPKVLLLGLWEYAKTSPAWFLRKLRYMLDHRLERVCPEIEAPALVLRGETDRVCPRDWVAEVARLLPRGEMAEIPGRGHEAIIKSAEPVASMILDFAERPRRA</sequence>